<organism evidence="8">
    <name type="scientific">Brugia timori</name>
    <dbReference type="NCBI Taxonomy" id="42155"/>
    <lineage>
        <taxon>Eukaryota</taxon>
        <taxon>Metazoa</taxon>
        <taxon>Ecdysozoa</taxon>
        <taxon>Nematoda</taxon>
        <taxon>Chromadorea</taxon>
        <taxon>Rhabditida</taxon>
        <taxon>Spirurina</taxon>
        <taxon>Spiruromorpha</taxon>
        <taxon>Filarioidea</taxon>
        <taxon>Onchocercidae</taxon>
        <taxon>Brugia</taxon>
    </lineage>
</organism>
<dbReference type="InterPro" id="IPR000222">
    <property type="entry name" value="PP2C_BS"/>
</dbReference>
<protein>
    <submittedName>
        <fullName evidence="8">PPM-type phosphatase domain-containing protein</fullName>
    </submittedName>
</protein>
<feature type="chain" id="PRO_5043130522" evidence="4">
    <location>
        <begin position="32"/>
        <end position="446"/>
    </location>
</feature>
<dbReference type="InterPro" id="IPR036457">
    <property type="entry name" value="PPM-type-like_dom_sf"/>
</dbReference>
<keyword evidence="1" id="KW-0479">Metal-binding</keyword>
<dbReference type="EMBL" id="UZAG01000219">
    <property type="protein sequence ID" value="VDO07620.1"/>
    <property type="molecule type" value="Genomic_DNA"/>
</dbReference>
<dbReference type="WBParaSite" id="BTMF_0000106301-mRNA-1">
    <property type="protein sequence ID" value="BTMF_0000106301-mRNA-1"/>
    <property type="gene ID" value="BTMF_0000106301"/>
</dbReference>
<reference evidence="6 7" key="2">
    <citation type="submission" date="2018-11" db="EMBL/GenBank/DDBJ databases">
        <authorList>
            <consortium name="Pathogen Informatics"/>
        </authorList>
    </citation>
    <scope>NUCLEOTIDE SEQUENCE [LARGE SCALE GENOMIC DNA]</scope>
</reference>
<dbReference type="Pfam" id="PF00481">
    <property type="entry name" value="PP2C"/>
    <property type="match status" value="1"/>
</dbReference>
<keyword evidence="4" id="KW-0732">Signal</keyword>
<dbReference type="STRING" id="42155.A0A0R3Q441"/>
<keyword evidence="7" id="KW-1185">Reference proteome</keyword>
<evidence type="ECO:0000313" key="6">
    <source>
        <dbReference type="EMBL" id="VDO07620.1"/>
    </source>
</evidence>
<keyword evidence="2" id="KW-0378">Hydrolase</keyword>
<evidence type="ECO:0000256" key="3">
    <source>
        <dbReference type="ARBA" id="ARBA00022912"/>
    </source>
</evidence>
<reference evidence="8" key="1">
    <citation type="submission" date="2017-02" db="UniProtKB">
        <authorList>
            <consortium name="WormBaseParasite"/>
        </authorList>
    </citation>
    <scope>IDENTIFICATION</scope>
</reference>
<dbReference type="AlphaFoldDB" id="A0A0R3Q441"/>
<proteinExistence type="predicted"/>
<dbReference type="InterPro" id="IPR001932">
    <property type="entry name" value="PPM-type_phosphatase-like_dom"/>
</dbReference>
<gene>
    <name evidence="6" type="ORF">BTMF_LOCUS423</name>
</gene>
<name>A0A0R3Q441_9BILA</name>
<dbReference type="GO" id="GO:0046872">
    <property type="term" value="F:metal ion binding"/>
    <property type="evidence" value="ECO:0007669"/>
    <property type="project" value="UniProtKB-KW"/>
</dbReference>
<dbReference type="Gene3D" id="3.60.40.10">
    <property type="entry name" value="PPM-type phosphatase domain"/>
    <property type="match status" value="1"/>
</dbReference>
<accession>A0A0R3Q441</accession>
<evidence type="ECO:0000313" key="7">
    <source>
        <dbReference type="Proteomes" id="UP000280834"/>
    </source>
</evidence>
<feature type="signal peptide" evidence="4">
    <location>
        <begin position="1"/>
        <end position="31"/>
    </location>
</feature>
<evidence type="ECO:0000259" key="5">
    <source>
        <dbReference type="PROSITE" id="PS51746"/>
    </source>
</evidence>
<dbReference type="SUPFAM" id="SSF81606">
    <property type="entry name" value="PP2C-like"/>
    <property type="match status" value="1"/>
</dbReference>
<feature type="domain" description="PPM-type phosphatase" evidence="5">
    <location>
        <begin position="392"/>
        <end position="446"/>
    </location>
</feature>
<dbReference type="PROSITE" id="PS01032">
    <property type="entry name" value="PPM_1"/>
    <property type="match status" value="1"/>
</dbReference>
<keyword evidence="3" id="KW-0904">Protein phosphatase</keyword>
<evidence type="ECO:0000256" key="2">
    <source>
        <dbReference type="ARBA" id="ARBA00022801"/>
    </source>
</evidence>
<sequence length="446" mass="49976">MNVRTARCTPRRPFRFKVFPALSAIVLFLSSFDCCCDRELVRGQLRSMDIDNHSLIKENPLNSEYGHERISFGESGKVNEPSSSLSRNILGTFMEDRENATDCASEVNLHLAEHQPRSRTRNCKPSDPLYVHNCSDRLPPLETEQQFRIAVTKCARGGDSMERNSNGKFLFVPGMGVARDVPNLSPLIFKSKPIIISSSPVMKACSSEKTKGVEGRRTAAEVDAFFTRLSTPKYINGKVSKEKKIGERIQQVSATQRRRCEATKGLCLNVVRTRNNSANAPISRQYYLKGRVCIYSVYIHTFFWLILPIGMMKAIDGTLESQRAGFKLTIGLVHNWFHSRKHEKLRLSSSFSGRYVSSDNCCELCSDIIMGQTLSEPVTTKETASCANLSYKIGSSCMQGWRINMEDAHIHLLAIPDDTQAAFFAVYDGHGGARVSQYAGIHLHKT</sequence>
<evidence type="ECO:0000256" key="1">
    <source>
        <dbReference type="ARBA" id="ARBA00022723"/>
    </source>
</evidence>
<evidence type="ECO:0000313" key="8">
    <source>
        <dbReference type="WBParaSite" id="BTMF_0000106301-mRNA-1"/>
    </source>
</evidence>
<dbReference type="Proteomes" id="UP000280834">
    <property type="component" value="Unassembled WGS sequence"/>
</dbReference>
<dbReference type="PROSITE" id="PS51746">
    <property type="entry name" value="PPM_2"/>
    <property type="match status" value="1"/>
</dbReference>
<evidence type="ECO:0000256" key="4">
    <source>
        <dbReference type="SAM" id="SignalP"/>
    </source>
</evidence>
<dbReference type="GO" id="GO:0004721">
    <property type="term" value="F:phosphoprotein phosphatase activity"/>
    <property type="evidence" value="ECO:0007669"/>
    <property type="project" value="UniProtKB-KW"/>
</dbReference>